<protein>
    <submittedName>
        <fullName evidence="1">Uncharacterized protein</fullName>
    </submittedName>
</protein>
<organism evidence="1 2">
    <name type="scientific">Bauhinia variegata</name>
    <name type="common">Purple orchid tree</name>
    <name type="synonym">Phanera variegata</name>
    <dbReference type="NCBI Taxonomy" id="167791"/>
    <lineage>
        <taxon>Eukaryota</taxon>
        <taxon>Viridiplantae</taxon>
        <taxon>Streptophyta</taxon>
        <taxon>Embryophyta</taxon>
        <taxon>Tracheophyta</taxon>
        <taxon>Spermatophyta</taxon>
        <taxon>Magnoliopsida</taxon>
        <taxon>eudicotyledons</taxon>
        <taxon>Gunneridae</taxon>
        <taxon>Pentapetalae</taxon>
        <taxon>rosids</taxon>
        <taxon>fabids</taxon>
        <taxon>Fabales</taxon>
        <taxon>Fabaceae</taxon>
        <taxon>Cercidoideae</taxon>
        <taxon>Cercideae</taxon>
        <taxon>Bauhiniinae</taxon>
        <taxon>Bauhinia</taxon>
    </lineage>
</organism>
<sequence>MEQLLIQDVAAKKRKAVEEYTEKNSYGSELMGEEPKSVDDHENNTMSSLIDVIERYAYGNEDLYSQSTKEVKSFRFVEGDFGR</sequence>
<dbReference type="EMBL" id="CM039426">
    <property type="protein sequence ID" value="KAI4357250.1"/>
    <property type="molecule type" value="Genomic_DNA"/>
</dbReference>
<reference evidence="1 2" key="1">
    <citation type="journal article" date="2022" name="DNA Res.">
        <title>Chromosomal-level genome assembly of the orchid tree Bauhinia variegata (Leguminosae; Cercidoideae) supports the allotetraploid origin hypothesis of Bauhinia.</title>
        <authorList>
            <person name="Zhong Y."/>
            <person name="Chen Y."/>
            <person name="Zheng D."/>
            <person name="Pang J."/>
            <person name="Liu Y."/>
            <person name="Luo S."/>
            <person name="Meng S."/>
            <person name="Qian L."/>
            <person name="Wei D."/>
            <person name="Dai S."/>
            <person name="Zhou R."/>
        </authorList>
    </citation>
    <scope>NUCLEOTIDE SEQUENCE [LARGE SCALE GENOMIC DNA]</scope>
    <source>
        <strain evidence="1">BV-YZ2020</strain>
    </source>
</reference>
<evidence type="ECO:0000313" key="2">
    <source>
        <dbReference type="Proteomes" id="UP000828941"/>
    </source>
</evidence>
<keyword evidence="2" id="KW-1185">Reference proteome</keyword>
<dbReference type="Proteomes" id="UP000828941">
    <property type="component" value="Chromosome 1"/>
</dbReference>
<gene>
    <name evidence="1" type="ORF">L6164_001211</name>
</gene>
<evidence type="ECO:0000313" key="1">
    <source>
        <dbReference type="EMBL" id="KAI4357250.1"/>
    </source>
</evidence>
<accession>A0ACB9Q8E3</accession>
<comment type="caution">
    <text evidence="1">The sequence shown here is derived from an EMBL/GenBank/DDBJ whole genome shotgun (WGS) entry which is preliminary data.</text>
</comment>
<name>A0ACB9Q8E3_BAUVA</name>
<proteinExistence type="predicted"/>